<dbReference type="AlphaFoldDB" id="A0A1K0G3W8"/>
<dbReference type="EMBL" id="ULHB01000127">
    <property type="protein sequence ID" value="SYW82754.1"/>
    <property type="molecule type" value="Genomic_DNA"/>
</dbReference>
<organism evidence="2 4">
    <name type="scientific">Ustilago bromivora</name>
    <dbReference type="NCBI Taxonomy" id="307758"/>
    <lineage>
        <taxon>Eukaryota</taxon>
        <taxon>Fungi</taxon>
        <taxon>Dikarya</taxon>
        <taxon>Basidiomycota</taxon>
        <taxon>Ustilaginomycotina</taxon>
        <taxon>Ustilaginomycetes</taxon>
        <taxon>Ustilaginales</taxon>
        <taxon>Ustilaginaceae</taxon>
        <taxon>Ustilago</taxon>
    </lineage>
</organism>
<evidence type="ECO:0000256" key="1">
    <source>
        <dbReference type="SAM" id="MobiDB-lite"/>
    </source>
</evidence>
<name>A0A1K0G3W8_9BASI</name>
<reference evidence="4" key="1">
    <citation type="submission" date="2016-04" db="EMBL/GenBank/DDBJ databases">
        <authorList>
            <person name="Guldener U."/>
            <person name="Guldener U."/>
        </authorList>
    </citation>
    <scope>NUCLEOTIDE SEQUENCE [LARGE SCALE GENOMIC DNA]</scope>
    <source>
        <strain evidence="4">UB2112</strain>
    </source>
</reference>
<feature type="compositionally biased region" description="Low complexity" evidence="1">
    <location>
        <begin position="62"/>
        <end position="71"/>
    </location>
</feature>
<dbReference type="Proteomes" id="UP000179920">
    <property type="component" value="Chromosome VI"/>
</dbReference>
<feature type="region of interest" description="Disordered" evidence="1">
    <location>
        <begin position="383"/>
        <end position="510"/>
    </location>
</feature>
<evidence type="ECO:0000313" key="5">
    <source>
        <dbReference type="Proteomes" id="UP000658997"/>
    </source>
</evidence>
<feature type="compositionally biased region" description="Acidic residues" evidence="1">
    <location>
        <begin position="496"/>
        <end position="510"/>
    </location>
</feature>
<dbReference type="Proteomes" id="UP000658997">
    <property type="component" value="Unassembled WGS sequence"/>
</dbReference>
<sequence>MANEIDHSSELHPPNSSPLNTTTTTTTTAIKNASSTPPQPKPKASGPTPMSMPSILGNSGVASWSSSASSSHPTTSRLKVHYSGSSKELGRRKQRRSENARLLSNPHVVGPTLKDYRLHSNPICPTFSSLPSTLGKGVPVPAHSGAKHSEPSYDAESAKAGHFGKSLRDAHQILKRLEVGNVNDGMVRDGKAGGLERFIWLVDREIRTWAQAEIHLYPSSSSAERKVGRVLLDSDFNFTSTPFQHDSTAADGHVNNFGVNSIDGIHDLEEKKHVDLNSIKQGEAGQLIEFQRTANALVWLVHDPFLRLVVHCLARVSRCPSFSKDDPSRPGLRFTWILNRKPMARRSRRDRRVSVSSSAISAPTATLALNGARRPSEARVAAGGLGIETPPTTDFDSATESETGVESESEVDSLADSMTLQEPAPAEEETDQKESQVLTRVPRWPIDPHRQRDTEEEHDEANRTKRRTTKLKQVHTHNEQEGEHDPDATLTANDVIAEEDEDEVESYTSA</sequence>
<feature type="compositionally biased region" description="Basic and acidic residues" evidence="1">
    <location>
        <begin position="1"/>
        <end position="10"/>
    </location>
</feature>
<feature type="region of interest" description="Disordered" evidence="1">
    <location>
        <begin position="1"/>
        <end position="103"/>
    </location>
</feature>
<protein>
    <submittedName>
        <fullName evidence="2">Uncharacterized protein</fullName>
    </submittedName>
</protein>
<feature type="compositionally biased region" description="Acidic residues" evidence="1">
    <location>
        <begin position="397"/>
        <end position="413"/>
    </location>
</feature>
<feature type="compositionally biased region" description="Basic and acidic residues" evidence="1">
    <location>
        <begin position="476"/>
        <end position="487"/>
    </location>
</feature>
<dbReference type="EMBL" id="LT558122">
    <property type="protein sequence ID" value="SAM82119.1"/>
    <property type="molecule type" value="Genomic_DNA"/>
</dbReference>
<evidence type="ECO:0000313" key="3">
    <source>
        <dbReference type="EMBL" id="SYW82754.1"/>
    </source>
</evidence>
<proteinExistence type="predicted"/>
<evidence type="ECO:0000313" key="2">
    <source>
        <dbReference type="EMBL" id="SAM82119.1"/>
    </source>
</evidence>
<keyword evidence="5" id="KW-1185">Reference proteome</keyword>
<dbReference type="OrthoDB" id="10256743at2759"/>
<feature type="compositionally biased region" description="Basic and acidic residues" evidence="1">
    <location>
        <begin position="88"/>
        <end position="99"/>
    </location>
</feature>
<reference evidence="2" key="2">
    <citation type="submission" date="2016-04" db="EMBL/GenBank/DDBJ databases">
        <authorList>
            <person name="Evans L.H."/>
            <person name="Alamgir A."/>
            <person name="Owens N."/>
            <person name="Weber N.D."/>
            <person name="Virtaneva K."/>
            <person name="Barbian K."/>
            <person name="Babar A."/>
            <person name="Rosenke K."/>
        </authorList>
    </citation>
    <scope>NUCLEOTIDE SEQUENCE</scope>
    <source>
        <strain evidence="2">UB2112</strain>
    </source>
</reference>
<accession>A0A1K0G3W8</accession>
<gene>
    <name evidence="3" type="ORF">UBRO2_04876</name>
    <name evidence="2" type="ORF">UBRO_04415</name>
</gene>
<evidence type="ECO:0000313" key="4">
    <source>
        <dbReference type="Proteomes" id="UP000179920"/>
    </source>
</evidence>
<feature type="compositionally biased region" description="Basic and acidic residues" evidence="1">
    <location>
        <begin position="446"/>
        <end position="463"/>
    </location>
</feature>
<reference evidence="3" key="3">
    <citation type="submission" date="2018-08" db="EMBL/GenBank/DDBJ databases">
        <authorList>
            <person name="Guldener U."/>
        </authorList>
    </citation>
    <scope>NUCLEOTIDE SEQUENCE</scope>
    <source>
        <strain evidence="3">UB2</strain>
    </source>
</reference>
<feature type="compositionally biased region" description="Basic residues" evidence="1">
    <location>
        <begin position="464"/>
        <end position="475"/>
    </location>
</feature>